<evidence type="ECO:0000256" key="3">
    <source>
        <dbReference type="ARBA" id="ARBA00023002"/>
    </source>
</evidence>
<accession>A0A402B8T1</accession>
<dbReference type="EMBL" id="BIFT01000001">
    <property type="protein sequence ID" value="GCE27784.1"/>
    <property type="molecule type" value="Genomic_DNA"/>
</dbReference>
<dbReference type="InterPro" id="IPR004017">
    <property type="entry name" value="Cys_rich_dom"/>
</dbReference>
<dbReference type="SUPFAM" id="SSF46548">
    <property type="entry name" value="alpha-helical ferredoxin"/>
    <property type="match status" value="1"/>
</dbReference>
<keyword evidence="7" id="KW-1133">Transmembrane helix</keyword>
<feature type="domain" description="4Fe-4S ferredoxin-type" evidence="8">
    <location>
        <begin position="273"/>
        <end position="300"/>
    </location>
</feature>
<dbReference type="PROSITE" id="PS51379">
    <property type="entry name" value="4FE4S_FER_2"/>
    <property type="match status" value="2"/>
</dbReference>
<sequence>MTPPAISPTGGWLGTTLFVLLFLAALVLFGIRAGQLVTLLTKAQPEDRTDHLNERIGAFFKVVLGQSGVLRDPIPGIAHFFTFWGFILIQFGLLNLILGAFNGSLPFLGDNHVFAIILDVFVVLVAFALVVFAIRRGIVRPRQLNSALHGPWDGFIILGLILLVILTLALVEGFEYAASNGAAWTPIGAFFHPLLGQASQQTNIIAYRSFWWLHMLTVLGFLVYLPRSKHLHLMATPFNVFFRSYKPKGALPLIENLEEREDYGVSKVEQFTWKQLLDGYACTECGRCNTVCPALNTGKPLYPKEIILGAKEALFVRSGEILGENSIYNKLGIAGLKADKTPAEKEAHHEPMIGGIISKEALWACTTCMACVEICPVSIEHVPKIVDMRRSLVMEESDFPQEVTSLFNNIERNGNPWEISNDKRAEWAASLEIPLLAENPEAEVLYWVGCMGSFDRRNQQVATSVAKVLKAANVNFAILGPEETCTGDPARRIGNEYLWQMQAMQNIETLNGYGFNTKAESAKTDDTATESAEKTEPARAVEKMATATATRHRTIITACPHCFNTIKNEYPQLGGDYEVIHHTVFIDNLMAAEQLKLPTGFDKRKLTYHDPCYVGRYNDTYDEPRRVLTVINDKGVTEMERNRNKSFCCGGGGGRVWMEETVGKRINQTRVNEALDTNAEVLAAGCPFCITMFEDGIKGVEAEEKMKVEDISEIIARAIESPAQ</sequence>
<keyword evidence="1" id="KW-0004">4Fe-4S</keyword>
<keyword evidence="10" id="KW-1185">Reference proteome</keyword>
<gene>
    <name evidence="9" type="ORF">KDA_32680</name>
</gene>
<dbReference type="SUPFAM" id="SSF103501">
    <property type="entry name" value="Respiratory nitrate reductase 1 gamma chain"/>
    <property type="match status" value="1"/>
</dbReference>
<dbReference type="AlphaFoldDB" id="A0A402B8T1"/>
<feature type="domain" description="4Fe-4S ferredoxin-type" evidence="8">
    <location>
        <begin position="355"/>
        <end position="384"/>
    </location>
</feature>
<dbReference type="RefSeq" id="WP_161982173.1">
    <property type="nucleotide sequence ID" value="NZ_BIFT01000001.1"/>
</dbReference>
<feature type="transmembrane region" description="Helical" evidence="7">
    <location>
        <begin position="113"/>
        <end position="134"/>
    </location>
</feature>
<dbReference type="PANTHER" id="PTHR43255">
    <property type="entry name" value="IRON-SULFUR-BINDING OXIDOREDUCTASE FADF-RELATED-RELATED"/>
    <property type="match status" value="1"/>
</dbReference>
<evidence type="ECO:0000256" key="1">
    <source>
        <dbReference type="ARBA" id="ARBA00022485"/>
    </source>
</evidence>
<feature type="transmembrane region" description="Helical" evidence="7">
    <location>
        <begin position="12"/>
        <end position="31"/>
    </location>
</feature>
<keyword evidence="7" id="KW-0812">Transmembrane</keyword>
<dbReference type="GO" id="GO:0016491">
    <property type="term" value="F:oxidoreductase activity"/>
    <property type="evidence" value="ECO:0007669"/>
    <property type="project" value="UniProtKB-KW"/>
</dbReference>
<evidence type="ECO:0000259" key="8">
    <source>
        <dbReference type="PROSITE" id="PS51379"/>
    </source>
</evidence>
<name>A0A402B8T1_9CHLR</name>
<keyword evidence="3" id="KW-0560">Oxidoreductase</keyword>
<keyword evidence="2" id="KW-0479">Metal-binding</keyword>
<dbReference type="InterPro" id="IPR036197">
    <property type="entry name" value="NarG-like_sf"/>
</dbReference>
<dbReference type="GO" id="GO:0046872">
    <property type="term" value="F:metal ion binding"/>
    <property type="evidence" value="ECO:0007669"/>
    <property type="project" value="UniProtKB-KW"/>
</dbReference>
<dbReference type="PROSITE" id="PS00198">
    <property type="entry name" value="4FE4S_FER_1"/>
    <property type="match status" value="2"/>
</dbReference>
<dbReference type="InterPro" id="IPR009051">
    <property type="entry name" value="Helical_ferredxn"/>
</dbReference>
<keyword evidence="5" id="KW-0411">Iron-sulfur</keyword>
<dbReference type="PANTHER" id="PTHR43255:SF1">
    <property type="entry name" value="IRON-SULFUR-BINDING OXIDOREDUCTASE FADF-RELATED"/>
    <property type="match status" value="1"/>
</dbReference>
<dbReference type="GO" id="GO:0051539">
    <property type="term" value="F:4 iron, 4 sulfur cluster binding"/>
    <property type="evidence" value="ECO:0007669"/>
    <property type="project" value="UniProtKB-KW"/>
</dbReference>
<keyword evidence="4" id="KW-0408">Iron</keyword>
<organism evidence="9 10">
    <name type="scientific">Dictyobacter alpinus</name>
    <dbReference type="NCBI Taxonomy" id="2014873"/>
    <lineage>
        <taxon>Bacteria</taxon>
        <taxon>Bacillati</taxon>
        <taxon>Chloroflexota</taxon>
        <taxon>Ktedonobacteria</taxon>
        <taxon>Ktedonobacterales</taxon>
        <taxon>Dictyobacteraceae</taxon>
        <taxon>Dictyobacter</taxon>
    </lineage>
</organism>
<reference evidence="10" key="1">
    <citation type="submission" date="2018-12" db="EMBL/GenBank/DDBJ databases">
        <title>Tengunoibacter tsumagoiensis gen. nov., sp. nov., Dictyobacter kobayashii sp. nov., D. alpinus sp. nov., and D. joshuensis sp. nov. and description of Dictyobacteraceae fam. nov. within the order Ktedonobacterales isolated from Tengu-no-mugimeshi.</title>
        <authorList>
            <person name="Wang C.M."/>
            <person name="Zheng Y."/>
            <person name="Sakai Y."/>
            <person name="Toyoda A."/>
            <person name="Minakuchi Y."/>
            <person name="Abe K."/>
            <person name="Yokota A."/>
            <person name="Yabe S."/>
        </authorList>
    </citation>
    <scope>NUCLEOTIDE SEQUENCE [LARGE SCALE GENOMIC DNA]</scope>
    <source>
        <strain evidence="10">Uno16</strain>
    </source>
</reference>
<comment type="caution">
    <text evidence="9">The sequence shown here is derived from an EMBL/GenBank/DDBJ whole genome shotgun (WGS) entry which is preliminary data.</text>
</comment>
<evidence type="ECO:0000256" key="7">
    <source>
        <dbReference type="SAM" id="Phobius"/>
    </source>
</evidence>
<evidence type="ECO:0000256" key="6">
    <source>
        <dbReference type="SAM" id="MobiDB-lite"/>
    </source>
</evidence>
<dbReference type="InterPro" id="IPR051460">
    <property type="entry name" value="HdrC_iron-sulfur_subunit"/>
</dbReference>
<keyword evidence="7" id="KW-0472">Membrane</keyword>
<dbReference type="Pfam" id="PF13237">
    <property type="entry name" value="Fer4_10"/>
    <property type="match status" value="1"/>
</dbReference>
<evidence type="ECO:0000313" key="9">
    <source>
        <dbReference type="EMBL" id="GCE27784.1"/>
    </source>
</evidence>
<feature type="region of interest" description="Disordered" evidence="6">
    <location>
        <begin position="521"/>
        <end position="541"/>
    </location>
</feature>
<evidence type="ECO:0000256" key="2">
    <source>
        <dbReference type="ARBA" id="ARBA00022723"/>
    </source>
</evidence>
<protein>
    <submittedName>
        <fullName evidence="9">Fe-S oxidoreductase</fullName>
    </submittedName>
</protein>
<feature type="transmembrane region" description="Helical" evidence="7">
    <location>
        <begin position="80"/>
        <end position="101"/>
    </location>
</feature>
<evidence type="ECO:0000256" key="5">
    <source>
        <dbReference type="ARBA" id="ARBA00023014"/>
    </source>
</evidence>
<proteinExistence type="predicted"/>
<evidence type="ECO:0000256" key="4">
    <source>
        <dbReference type="ARBA" id="ARBA00023004"/>
    </source>
</evidence>
<dbReference type="InterPro" id="IPR017900">
    <property type="entry name" value="4Fe4S_Fe_S_CS"/>
</dbReference>
<dbReference type="InterPro" id="IPR017896">
    <property type="entry name" value="4Fe4S_Fe-S-bd"/>
</dbReference>
<dbReference type="GO" id="GO:0005886">
    <property type="term" value="C:plasma membrane"/>
    <property type="evidence" value="ECO:0007669"/>
    <property type="project" value="TreeGrafter"/>
</dbReference>
<dbReference type="Gene3D" id="1.10.1060.10">
    <property type="entry name" value="Alpha-helical ferredoxin"/>
    <property type="match status" value="1"/>
</dbReference>
<dbReference type="Pfam" id="PF02754">
    <property type="entry name" value="CCG"/>
    <property type="match status" value="3"/>
</dbReference>
<dbReference type="Proteomes" id="UP000287171">
    <property type="component" value="Unassembled WGS sequence"/>
</dbReference>
<feature type="transmembrane region" description="Helical" evidence="7">
    <location>
        <begin position="204"/>
        <end position="225"/>
    </location>
</feature>
<evidence type="ECO:0000313" key="10">
    <source>
        <dbReference type="Proteomes" id="UP000287171"/>
    </source>
</evidence>
<dbReference type="Gene3D" id="1.20.950.20">
    <property type="entry name" value="Transmembrane di-heme cytochromes, Chain C"/>
    <property type="match status" value="1"/>
</dbReference>
<feature type="transmembrane region" description="Helical" evidence="7">
    <location>
        <begin position="155"/>
        <end position="174"/>
    </location>
</feature>